<dbReference type="RefSeq" id="XP_037156093.1">
    <property type="nucleotide sequence ID" value="XM_037298757.1"/>
</dbReference>
<name>A0A8H6CRH5_9LECA</name>
<dbReference type="GO" id="GO:0003700">
    <property type="term" value="F:DNA-binding transcription factor activity"/>
    <property type="evidence" value="ECO:0007669"/>
    <property type="project" value="InterPro"/>
</dbReference>
<feature type="binding site" evidence="3">
    <location>
        <begin position="377"/>
        <end position="380"/>
    </location>
    <ligand>
        <name>substrate</name>
    </ligand>
</feature>
<dbReference type="Gene3D" id="3.60.20.30">
    <property type="entry name" value="(Glycosyl)asparaginase"/>
    <property type="match status" value="1"/>
</dbReference>
<accession>A0A8H6CRH5</accession>
<dbReference type="Proteomes" id="UP000593566">
    <property type="component" value="Unassembled WGS sequence"/>
</dbReference>
<evidence type="ECO:0000313" key="7">
    <source>
        <dbReference type="EMBL" id="KAF6228159.1"/>
    </source>
</evidence>
<evidence type="ECO:0000259" key="6">
    <source>
        <dbReference type="PROSITE" id="PS50039"/>
    </source>
</evidence>
<feature type="active site" description="Nucleophile" evidence="2">
    <location>
        <position position="349"/>
    </location>
</feature>
<evidence type="ECO:0000256" key="2">
    <source>
        <dbReference type="PIRSR" id="PIRSR600246-1"/>
    </source>
</evidence>
<dbReference type="GO" id="GO:0043565">
    <property type="term" value="F:sequence-specific DNA binding"/>
    <property type="evidence" value="ECO:0007669"/>
    <property type="project" value="InterPro"/>
</dbReference>
<organism evidence="7 8">
    <name type="scientific">Letharia lupina</name>
    <dbReference type="NCBI Taxonomy" id="560253"/>
    <lineage>
        <taxon>Eukaryota</taxon>
        <taxon>Fungi</taxon>
        <taxon>Dikarya</taxon>
        <taxon>Ascomycota</taxon>
        <taxon>Pezizomycotina</taxon>
        <taxon>Lecanoromycetes</taxon>
        <taxon>OSLEUM clade</taxon>
        <taxon>Lecanoromycetidae</taxon>
        <taxon>Lecanorales</taxon>
        <taxon>Lecanorineae</taxon>
        <taxon>Parmeliaceae</taxon>
        <taxon>Letharia</taxon>
    </lineage>
</organism>
<reference evidence="7 8" key="1">
    <citation type="journal article" date="2020" name="Genomics">
        <title>Complete, high-quality genomes from long-read metagenomic sequencing of two wolf lichen thalli reveals enigmatic genome architecture.</title>
        <authorList>
            <person name="McKenzie S.K."/>
            <person name="Walston R.F."/>
            <person name="Allen J.L."/>
        </authorList>
    </citation>
    <scope>NUCLEOTIDE SEQUENCE [LARGE SCALE GENOMIC DNA]</scope>
    <source>
        <strain evidence="7">WasteWater1</strain>
    </source>
</reference>
<dbReference type="Gene3D" id="1.10.10.10">
    <property type="entry name" value="Winged helix-like DNA-binding domain superfamily/Winged helix DNA-binding domain"/>
    <property type="match status" value="1"/>
</dbReference>
<protein>
    <recommendedName>
        <fullName evidence="6">Fork-head domain-containing protein</fullName>
    </recommendedName>
</protein>
<dbReference type="PANTHER" id="PTHR10188:SF43">
    <property type="entry name" value="ASPARAGINASE (EUROFUNG)"/>
    <property type="match status" value="1"/>
</dbReference>
<evidence type="ECO:0000256" key="1">
    <source>
        <dbReference type="ARBA" id="ARBA00023125"/>
    </source>
</evidence>
<dbReference type="GO" id="GO:0016787">
    <property type="term" value="F:hydrolase activity"/>
    <property type="evidence" value="ECO:0007669"/>
    <property type="project" value="InterPro"/>
</dbReference>
<keyword evidence="8" id="KW-1185">Reference proteome</keyword>
<comment type="subcellular location">
    <subcellularLocation>
        <location evidence="5">Nucleus</location>
    </subcellularLocation>
</comment>
<dbReference type="PROSITE" id="PS50039">
    <property type="entry name" value="FORK_HEAD_3"/>
    <property type="match status" value="1"/>
</dbReference>
<dbReference type="GO" id="GO:0005737">
    <property type="term" value="C:cytoplasm"/>
    <property type="evidence" value="ECO:0007669"/>
    <property type="project" value="TreeGrafter"/>
</dbReference>
<dbReference type="InterPro" id="IPR000246">
    <property type="entry name" value="Peptidase_T2"/>
</dbReference>
<dbReference type="GO" id="GO:0005634">
    <property type="term" value="C:nucleus"/>
    <property type="evidence" value="ECO:0007669"/>
    <property type="project" value="UniProtKB-SubCell"/>
</dbReference>
<dbReference type="InterPro" id="IPR001766">
    <property type="entry name" value="Fork_head_dom"/>
</dbReference>
<dbReference type="InterPro" id="IPR036388">
    <property type="entry name" value="WH-like_DNA-bd_sf"/>
</dbReference>
<evidence type="ECO:0000256" key="4">
    <source>
        <dbReference type="PIRSR" id="PIRSR600246-3"/>
    </source>
</evidence>
<gene>
    <name evidence="7" type="ORF">HO133_007889</name>
</gene>
<feature type="site" description="Cleavage; by autolysis" evidence="4">
    <location>
        <begin position="348"/>
        <end position="349"/>
    </location>
</feature>
<feature type="binding site" evidence="3">
    <location>
        <begin position="465"/>
        <end position="468"/>
    </location>
    <ligand>
        <name>substrate</name>
    </ligand>
</feature>
<feature type="domain" description="Fork-head" evidence="6">
    <location>
        <begin position="210"/>
        <end position="300"/>
    </location>
</feature>
<dbReference type="GeneID" id="59336286"/>
<feature type="DNA-binding region" description="Fork-head" evidence="5">
    <location>
        <begin position="210"/>
        <end position="300"/>
    </location>
</feature>
<keyword evidence="1 5" id="KW-0238">DNA-binding</keyword>
<dbReference type="InterPro" id="IPR029055">
    <property type="entry name" value="Ntn_hydrolases_N"/>
</dbReference>
<evidence type="ECO:0000256" key="3">
    <source>
        <dbReference type="PIRSR" id="PIRSR600246-2"/>
    </source>
</evidence>
<dbReference type="Pfam" id="PF01112">
    <property type="entry name" value="Asparaginase_2"/>
    <property type="match status" value="2"/>
</dbReference>
<dbReference type="PANTHER" id="PTHR10188">
    <property type="entry name" value="L-ASPARAGINASE"/>
    <property type="match status" value="1"/>
</dbReference>
<dbReference type="AlphaFoldDB" id="A0A8H6CRH5"/>
<evidence type="ECO:0000256" key="5">
    <source>
        <dbReference type="PROSITE-ProRule" id="PRU00089"/>
    </source>
</evidence>
<dbReference type="SUPFAM" id="SSF56235">
    <property type="entry name" value="N-terminal nucleophile aminohydrolases (Ntn hydrolases)"/>
    <property type="match status" value="1"/>
</dbReference>
<evidence type="ECO:0000313" key="8">
    <source>
        <dbReference type="Proteomes" id="UP000593566"/>
    </source>
</evidence>
<comment type="caution">
    <text evidence="7">The sequence shown here is derived from an EMBL/GenBank/DDBJ whole genome shotgun (WGS) entry which is preliminary data.</text>
</comment>
<proteinExistence type="predicted"/>
<sequence length="565" mass="62139">MSSSTLKPRLIIHGGAGNYTRENLYPHAWEVYSSTLLTIHRSTSALLSHGATALDAATHAVALFEDSPLFNCGKGAPALCIKIQIISREVDSNDRGQVMVTRDFRKRGCAVVLVNKVKNPIKVAREMLVRGEKDDSGSGGLRGGAGGAQGHCCLGGETVEKLAKSWGLEMVDESYFWTRRRWDEHKRGLHESRDERTLRQMDVWPYSVDSHTLLIGLAILQAPSSRATVSEIGDWLSKKAAWRVGPQHIWQTRVPSELKRESESHHVLHQYLGKGRYFTEQQPQENEIRGSEPYWTIAPEKVAHFVKARDEGYALHNKYEEHQEDKCRWPLFPEQDSGWDGQAYLPQGTVGCVALDQYGTMCVATSTGGVTNKLSGRIGDTPTIGAGFWAEEWSQSSLERKTRPPQDLSSRIPAVLNGLSDGLRNVMGDCIPNFSGYQEVPTFQDMGLEKAESMSSIRAVAMSGTGNGDSFLRLAAARTAGAIVRFSPNRSLASAINQMAGSGGELERSAGDRWGETGEGEGGIIGIELVGGKGKIAFDFNCGGMFRCWVDDHGKEKVMVFKDEY</sequence>
<keyword evidence="5" id="KW-0539">Nucleus</keyword>
<dbReference type="EMBL" id="JACCJB010000004">
    <property type="protein sequence ID" value="KAF6228159.1"/>
    <property type="molecule type" value="Genomic_DNA"/>
</dbReference>